<dbReference type="Pfam" id="PF09867">
    <property type="entry name" value="TagF_N"/>
    <property type="match status" value="1"/>
</dbReference>
<dbReference type="EMBL" id="FOSR01000023">
    <property type="protein sequence ID" value="SFL26996.1"/>
    <property type="molecule type" value="Genomic_DNA"/>
</dbReference>
<organism evidence="1 2">
    <name type="scientific">Rhodanobacter glycinis</name>
    <dbReference type="NCBI Taxonomy" id="582702"/>
    <lineage>
        <taxon>Bacteria</taxon>
        <taxon>Pseudomonadati</taxon>
        <taxon>Pseudomonadota</taxon>
        <taxon>Gammaproteobacteria</taxon>
        <taxon>Lysobacterales</taxon>
        <taxon>Rhodanobacteraceae</taxon>
        <taxon>Rhodanobacter</taxon>
    </lineage>
</organism>
<dbReference type="AlphaFoldDB" id="A0A1I4GD02"/>
<keyword evidence="2" id="KW-1185">Reference proteome</keyword>
<accession>A0A1I4GD02</accession>
<protein>
    <submittedName>
        <fullName evidence="1">Type VI secretion system protein ImpM</fullName>
    </submittedName>
</protein>
<proteinExistence type="predicted"/>
<dbReference type="RefSeq" id="WP_175481606.1">
    <property type="nucleotide sequence ID" value="NZ_FOSR01000023.1"/>
</dbReference>
<dbReference type="InterPro" id="IPR038225">
    <property type="entry name" value="TagF_sf"/>
</dbReference>
<evidence type="ECO:0000313" key="1">
    <source>
        <dbReference type="EMBL" id="SFL26996.1"/>
    </source>
</evidence>
<dbReference type="Gene3D" id="3.40.1730.10">
    <property type="entry name" value="pa0076 domain"/>
    <property type="match status" value="1"/>
</dbReference>
<dbReference type="Proteomes" id="UP000198725">
    <property type="component" value="Unassembled WGS sequence"/>
</dbReference>
<name>A0A1I4GD02_9GAMM</name>
<reference evidence="2" key="1">
    <citation type="submission" date="2016-10" db="EMBL/GenBank/DDBJ databases">
        <authorList>
            <person name="Varghese N."/>
            <person name="Submissions S."/>
        </authorList>
    </citation>
    <scope>NUCLEOTIDE SEQUENCE [LARGE SCALE GENOMIC DNA]</scope>
    <source>
        <strain evidence="2">MO64</strain>
    </source>
</reference>
<dbReference type="InterPro" id="IPR017748">
    <property type="entry name" value="TagF"/>
</dbReference>
<gene>
    <name evidence="1" type="ORF">SAMN05192579_12310</name>
</gene>
<dbReference type="NCBIfam" id="TIGR03373">
    <property type="entry name" value="VI_minor_4"/>
    <property type="match status" value="1"/>
</dbReference>
<sequence>MNGELALNISYFGKLPSRGDFLKAQGNNHQLIAMLDRWAGQGLEQLSQDVAWKQLYDMGHPLNFAILGSRSRGTIAGHLLPSTDASGRRFPFMTAVSMDVPQPLAFLSRSPLAFSRVWSRLERETRVARDAPDPAVPLTELVDNRANVNVLYEALNPAFQDFLEMQTLESLQGLLAVHDHAVSLRRILLALGILLQPVMSSGAARIGKGLLLPLPRDPLYRNLVSTLWLDLISGFLSRADFELLVLLRHGPQPSLAVSFSGVQGRSLQAMFDPSVAEQDFIPLYDPDWVEDHAHDDPALKKLSAYASQDDLSLRTARNTFRETFLGA</sequence>
<evidence type="ECO:0000313" key="2">
    <source>
        <dbReference type="Proteomes" id="UP000198725"/>
    </source>
</evidence>